<comment type="caution">
    <text evidence="2">The sequence shown here is derived from an EMBL/GenBank/DDBJ whole genome shotgun (WGS) entry which is preliminary data.</text>
</comment>
<dbReference type="AlphaFoldDB" id="A0AAN6DYE2"/>
<evidence type="ECO:0000313" key="2">
    <source>
        <dbReference type="EMBL" id="KAI1613713.1"/>
    </source>
</evidence>
<evidence type="ECO:0008006" key="4">
    <source>
        <dbReference type="Google" id="ProtNLM"/>
    </source>
</evidence>
<accession>A0AAN6DYE2</accession>
<protein>
    <recommendedName>
        <fullName evidence="4">Secreted protein</fullName>
    </recommendedName>
</protein>
<sequence length="72" mass="7901">MSVVQQIAMSLLLAIFEMLQEIDSVPRYLVLVPFLWICAVDSDTSSPTYGLAVYSSKRHLATTSLSLGNATH</sequence>
<evidence type="ECO:0000256" key="1">
    <source>
        <dbReference type="SAM" id="SignalP"/>
    </source>
</evidence>
<name>A0AAN6DYE2_9EURO</name>
<evidence type="ECO:0000313" key="3">
    <source>
        <dbReference type="Proteomes" id="UP001203852"/>
    </source>
</evidence>
<proteinExistence type="predicted"/>
<dbReference type="Proteomes" id="UP001203852">
    <property type="component" value="Unassembled WGS sequence"/>
</dbReference>
<gene>
    <name evidence="2" type="ORF">EDD36DRAFT_434353</name>
</gene>
<reference evidence="2" key="1">
    <citation type="journal article" date="2022" name="bioRxiv">
        <title>Deciphering the potential niche of two novel black yeast fungi from a biological soil crust based on their genomes, phenotypes, and melanin regulation.</title>
        <authorList>
            <consortium name="DOE Joint Genome Institute"/>
            <person name="Carr E.C."/>
            <person name="Barton Q."/>
            <person name="Grambo S."/>
            <person name="Sullivan M."/>
            <person name="Renfro C.M."/>
            <person name="Kuo A."/>
            <person name="Pangilinan J."/>
            <person name="Lipzen A."/>
            <person name="Keymanesh K."/>
            <person name="Savage E."/>
            <person name="Barry K."/>
            <person name="Grigoriev I.V."/>
            <person name="Riekhof W.R."/>
            <person name="Harris S.S."/>
        </authorList>
    </citation>
    <scope>NUCLEOTIDE SEQUENCE</scope>
    <source>
        <strain evidence="2">JF 03-4F</strain>
    </source>
</reference>
<keyword evidence="3" id="KW-1185">Reference proteome</keyword>
<feature type="signal peptide" evidence="1">
    <location>
        <begin position="1"/>
        <end position="24"/>
    </location>
</feature>
<dbReference type="EMBL" id="MU404353">
    <property type="protein sequence ID" value="KAI1613713.1"/>
    <property type="molecule type" value="Genomic_DNA"/>
</dbReference>
<organism evidence="2 3">
    <name type="scientific">Exophiala viscosa</name>
    <dbReference type="NCBI Taxonomy" id="2486360"/>
    <lineage>
        <taxon>Eukaryota</taxon>
        <taxon>Fungi</taxon>
        <taxon>Dikarya</taxon>
        <taxon>Ascomycota</taxon>
        <taxon>Pezizomycotina</taxon>
        <taxon>Eurotiomycetes</taxon>
        <taxon>Chaetothyriomycetidae</taxon>
        <taxon>Chaetothyriales</taxon>
        <taxon>Herpotrichiellaceae</taxon>
        <taxon>Exophiala</taxon>
    </lineage>
</organism>
<keyword evidence="1" id="KW-0732">Signal</keyword>
<feature type="chain" id="PRO_5042827806" description="Secreted protein" evidence="1">
    <location>
        <begin position="25"/>
        <end position="72"/>
    </location>
</feature>